<evidence type="ECO:0000256" key="5">
    <source>
        <dbReference type="SAM" id="SignalP"/>
    </source>
</evidence>
<dbReference type="InterPro" id="IPR005653">
    <property type="entry name" value="OstA-like_N"/>
</dbReference>
<dbReference type="Gene3D" id="2.60.450.10">
    <property type="entry name" value="Lipopolysaccharide (LPS) transport protein A like domain"/>
    <property type="match status" value="1"/>
</dbReference>
<reference evidence="8 10" key="2">
    <citation type="submission" date="2023-10" db="EMBL/GenBank/DDBJ databases">
        <title>To unveil natural product biosynthetic capacity in Pseudoalteromonas.</title>
        <authorList>
            <person name="Wang J."/>
        </authorList>
    </citation>
    <scope>NUCLEOTIDE SEQUENCE [LARGE SCALE GENOMIC DNA]</scope>
    <source>
        <strain evidence="8 10">DSM 15914</strain>
    </source>
</reference>
<feature type="region of interest" description="Disordered" evidence="4">
    <location>
        <begin position="148"/>
        <end position="180"/>
    </location>
</feature>
<dbReference type="GO" id="GO:0015920">
    <property type="term" value="P:lipopolysaccharide transport"/>
    <property type="evidence" value="ECO:0007669"/>
    <property type="project" value="InterPro"/>
</dbReference>
<feature type="domain" description="Organic solvent tolerance-like N-terminal" evidence="6">
    <location>
        <begin position="31"/>
        <end position="142"/>
    </location>
</feature>
<gene>
    <name evidence="7" type="primary">lptA</name>
    <name evidence="7" type="ORF">F9Y85_10850</name>
    <name evidence="8" type="ORF">R5H13_17235</name>
</gene>
<evidence type="ECO:0000313" key="8">
    <source>
        <dbReference type="EMBL" id="WOX28348.1"/>
    </source>
</evidence>
<keyword evidence="10" id="KW-1185">Reference proteome</keyword>
<evidence type="ECO:0000313" key="7">
    <source>
        <dbReference type="EMBL" id="NLR21810.1"/>
    </source>
</evidence>
<dbReference type="InterPro" id="IPR014340">
    <property type="entry name" value="LptA"/>
</dbReference>
<protein>
    <submittedName>
        <fullName evidence="7">Lipopolysaccharide transport periplasmic protein LptA</fullName>
    </submittedName>
</protein>
<dbReference type="PANTHER" id="PTHR36504:SF1">
    <property type="entry name" value="LIPOPOLYSACCHARIDE EXPORT SYSTEM PROTEIN LPTA"/>
    <property type="match status" value="1"/>
</dbReference>
<evidence type="ECO:0000313" key="10">
    <source>
        <dbReference type="Proteomes" id="UP001304419"/>
    </source>
</evidence>
<keyword evidence="2 5" id="KW-0732">Signal</keyword>
<dbReference type="NCBIfam" id="TIGR03002">
    <property type="entry name" value="outer_YhbN_LptA"/>
    <property type="match status" value="1"/>
</dbReference>
<dbReference type="GO" id="GO:0001530">
    <property type="term" value="F:lipopolysaccharide binding"/>
    <property type="evidence" value="ECO:0007669"/>
    <property type="project" value="InterPro"/>
</dbReference>
<feature type="compositionally biased region" description="Basic and acidic residues" evidence="4">
    <location>
        <begin position="163"/>
        <end position="180"/>
    </location>
</feature>
<dbReference type="Proteomes" id="UP001304419">
    <property type="component" value="Chromosome 1"/>
</dbReference>
<dbReference type="InterPro" id="IPR052037">
    <property type="entry name" value="LPS_export_LptA"/>
</dbReference>
<dbReference type="AlphaFoldDB" id="A0A8I2HA84"/>
<dbReference type="Pfam" id="PF03968">
    <property type="entry name" value="LptD_N"/>
    <property type="match status" value="1"/>
</dbReference>
<evidence type="ECO:0000256" key="1">
    <source>
        <dbReference type="ARBA" id="ARBA00022448"/>
    </source>
</evidence>
<feature type="signal peptide" evidence="5">
    <location>
        <begin position="1"/>
        <end position="23"/>
    </location>
</feature>
<proteinExistence type="predicted"/>
<dbReference type="GO" id="GO:0017089">
    <property type="term" value="F:glycolipid transfer activity"/>
    <property type="evidence" value="ECO:0007669"/>
    <property type="project" value="TreeGrafter"/>
</dbReference>
<dbReference type="Proteomes" id="UP000646877">
    <property type="component" value="Unassembled WGS sequence"/>
</dbReference>
<evidence type="ECO:0000313" key="9">
    <source>
        <dbReference type="Proteomes" id="UP000646877"/>
    </source>
</evidence>
<dbReference type="EMBL" id="WEIA01000005">
    <property type="protein sequence ID" value="NLR21810.1"/>
    <property type="molecule type" value="Genomic_DNA"/>
</dbReference>
<keyword evidence="1" id="KW-0813">Transport</keyword>
<evidence type="ECO:0000256" key="3">
    <source>
        <dbReference type="ARBA" id="ARBA00022764"/>
    </source>
</evidence>
<evidence type="ECO:0000259" key="6">
    <source>
        <dbReference type="Pfam" id="PF03968"/>
    </source>
</evidence>
<evidence type="ECO:0000256" key="4">
    <source>
        <dbReference type="SAM" id="MobiDB-lite"/>
    </source>
</evidence>
<dbReference type="PANTHER" id="PTHR36504">
    <property type="entry name" value="LIPOPOLYSACCHARIDE EXPORT SYSTEM PROTEIN LPTA"/>
    <property type="match status" value="1"/>
</dbReference>
<name>A0A8I2HA84_9GAMM</name>
<dbReference type="GO" id="GO:0030288">
    <property type="term" value="C:outer membrane-bounded periplasmic space"/>
    <property type="evidence" value="ECO:0007669"/>
    <property type="project" value="TreeGrafter"/>
</dbReference>
<dbReference type="EMBL" id="CP137578">
    <property type="protein sequence ID" value="WOX28348.1"/>
    <property type="molecule type" value="Genomic_DNA"/>
</dbReference>
<organism evidence="7 9">
    <name type="scientific">Pseudoalteromonas maricaloris</name>
    <dbReference type="NCBI Taxonomy" id="184924"/>
    <lineage>
        <taxon>Bacteria</taxon>
        <taxon>Pseudomonadati</taxon>
        <taxon>Pseudomonadota</taxon>
        <taxon>Gammaproteobacteria</taxon>
        <taxon>Alteromonadales</taxon>
        <taxon>Pseudoalteromonadaceae</taxon>
        <taxon>Pseudoalteromonas</taxon>
    </lineage>
</organism>
<feature type="chain" id="PRO_5034535430" evidence="5">
    <location>
        <begin position="24"/>
        <end position="180"/>
    </location>
</feature>
<keyword evidence="3" id="KW-0574">Periplasm</keyword>
<reference evidence="7" key="1">
    <citation type="submission" date="2019-10" db="EMBL/GenBank/DDBJ databases">
        <authorList>
            <person name="Paulsen S."/>
        </authorList>
    </citation>
    <scope>NUCLEOTIDE SEQUENCE</scope>
    <source>
        <strain evidence="7">LMG 19692</strain>
    </source>
</reference>
<dbReference type="GO" id="GO:0009279">
    <property type="term" value="C:cell outer membrane"/>
    <property type="evidence" value="ECO:0007669"/>
    <property type="project" value="TreeGrafter"/>
</dbReference>
<sequence>MTSKIINKLIFIGLLASSTLANAAEQNEVIIDAGRQQAQLQSNIGIFEQNVVIIHGNRKINADRLEVHRRAELGTNKQLLVATGSPAIFSERQPDGNLLEAKANEIRYDVAKGTLVISGDAEINQTGQKINAQVITYDIEKQLISAERSDQEDSRVRTILVPVDDKKDAKDKKAQEEGNN</sequence>
<dbReference type="RefSeq" id="WP_193521898.1">
    <property type="nucleotide sequence ID" value="NZ_CBCSDF010000010.1"/>
</dbReference>
<accession>A0A8I2HA84</accession>
<evidence type="ECO:0000256" key="2">
    <source>
        <dbReference type="ARBA" id="ARBA00022729"/>
    </source>
</evidence>